<dbReference type="Gene3D" id="3.30.460.40">
    <property type="match status" value="1"/>
</dbReference>
<feature type="non-terminal residue" evidence="1">
    <location>
        <position position="316"/>
    </location>
</feature>
<dbReference type="AlphaFoldDB" id="A0A176S2J4"/>
<dbReference type="Pfam" id="PF14907">
    <property type="entry name" value="NTP_transf_5"/>
    <property type="match status" value="1"/>
</dbReference>
<comment type="caution">
    <text evidence="1">The sequence shown here is derived from an EMBL/GenBank/DDBJ whole genome shotgun (WGS) entry which is preliminary data.</text>
</comment>
<evidence type="ECO:0008006" key="3">
    <source>
        <dbReference type="Google" id="ProtNLM"/>
    </source>
</evidence>
<dbReference type="SUPFAM" id="SSF81301">
    <property type="entry name" value="Nucleotidyltransferase"/>
    <property type="match status" value="1"/>
</dbReference>
<accession>A0A176S2J4</accession>
<dbReference type="EMBL" id="LUTY01001031">
    <property type="protein sequence ID" value="OAD22311.1"/>
    <property type="molecule type" value="Genomic_DNA"/>
</dbReference>
<gene>
    <name evidence="1" type="ORF">THIOM_001892</name>
</gene>
<dbReference type="InterPro" id="IPR043519">
    <property type="entry name" value="NT_sf"/>
</dbReference>
<dbReference type="InterPro" id="IPR039498">
    <property type="entry name" value="NTP_transf_5"/>
</dbReference>
<organism evidence="1 2">
    <name type="scientific">Candidatus Thiomargarita nelsonii</name>
    <dbReference type="NCBI Taxonomy" id="1003181"/>
    <lineage>
        <taxon>Bacteria</taxon>
        <taxon>Pseudomonadati</taxon>
        <taxon>Pseudomonadota</taxon>
        <taxon>Gammaproteobacteria</taxon>
        <taxon>Thiotrichales</taxon>
        <taxon>Thiotrichaceae</taxon>
        <taxon>Thiomargarita</taxon>
    </lineage>
</organism>
<proteinExistence type="predicted"/>
<protein>
    <recommendedName>
        <fullName evidence="3">Nucleotidyltransferase family protein</fullName>
    </recommendedName>
</protein>
<evidence type="ECO:0000313" key="2">
    <source>
        <dbReference type="Proteomes" id="UP000076962"/>
    </source>
</evidence>
<keyword evidence="2" id="KW-1185">Reference proteome</keyword>
<reference evidence="1 2" key="1">
    <citation type="submission" date="2016-05" db="EMBL/GenBank/DDBJ databases">
        <title>Single-cell genome of chain-forming Candidatus Thiomargarita nelsonii and comparison to other large sulfur-oxidizing bacteria.</title>
        <authorList>
            <person name="Winkel M."/>
            <person name="Salman V."/>
            <person name="Woyke T."/>
            <person name="Schulz-Vogt H."/>
            <person name="Richter M."/>
            <person name="Flood B."/>
            <person name="Bailey J."/>
            <person name="Amann R."/>
            <person name="Mussmann M."/>
        </authorList>
    </citation>
    <scope>NUCLEOTIDE SEQUENCE [LARGE SCALE GENOMIC DNA]</scope>
    <source>
        <strain evidence="1 2">THI036</strain>
    </source>
</reference>
<name>A0A176S2J4_9GAMM</name>
<dbReference type="Proteomes" id="UP000076962">
    <property type="component" value="Unassembled WGS sequence"/>
</dbReference>
<evidence type="ECO:0000313" key="1">
    <source>
        <dbReference type="EMBL" id="OAD22311.1"/>
    </source>
</evidence>
<sequence>MPSEKMIDFLLAFLCEQSDKLKLSNAEWEALLHFVTQQGVAPLLYQRLTHTQLPPTKILDALCEAYHHNAFKNAQYYQQLSEILKQLQANGIEVIPLKGAYLAKTVYQPGALRVIGDIDLLVKKADLEQTEKILLEMGYGPTERPSLKTQCATSHHLDAFIKKGAFPIEIHWTLFSPLLPFEIRVDILWEQARSFTIGDVKILSLSPEDLLFHLCVHAAYSNRFVGMRFLCDIHSTIRYYEIDWDLLFSRARQWKAEKAVYLALYTAWDWVGTLVPEKVLERFKPSDFNLELVVKIKEISHIDIVNNWRAHEKFFA</sequence>